<name>A0AAV9XLQ8_9PEZI</name>
<comment type="caution">
    <text evidence="2">The sequence shown here is derived from an EMBL/GenBank/DDBJ whole genome shotgun (WGS) entry which is preliminary data.</text>
</comment>
<dbReference type="EMBL" id="JAVHJO010000002">
    <property type="protein sequence ID" value="KAK6542481.1"/>
    <property type="molecule type" value="Genomic_DNA"/>
</dbReference>
<feature type="chain" id="PRO_5043664923" evidence="1">
    <location>
        <begin position="18"/>
        <end position="64"/>
    </location>
</feature>
<gene>
    <name evidence="2" type="ORF">TWF694_006434</name>
</gene>
<protein>
    <submittedName>
        <fullName evidence="2">Uncharacterized protein</fullName>
    </submittedName>
</protein>
<dbReference type="Proteomes" id="UP001365542">
    <property type="component" value="Unassembled WGS sequence"/>
</dbReference>
<reference evidence="2 3" key="1">
    <citation type="submission" date="2019-10" db="EMBL/GenBank/DDBJ databases">
        <authorList>
            <person name="Palmer J.M."/>
        </authorList>
    </citation>
    <scope>NUCLEOTIDE SEQUENCE [LARGE SCALE GENOMIC DNA]</scope>
    <source>
        <strain evidence="2 3">TWF694</strain>
    </source>
</reference>
<accession>A0AAV9XLQ8</accession>
<proteinExistence type="predicted"/>
<evidence type="ECO:0000256" key="1">
    <source>
        <dbReference type="SAM" id="SignalP"/>
    </source>
</evidence>
<keyword evidence="1" id="KW-0732">Signal</keyword>
<sequence>MKFTLVLLTAIVGLVAASPIASPVPLYDAEPEEFAKIEKRQCGFCTNHITCCAFPGSLGYCYKC</sequence>
<dbReference type="AlphaFoldDB" id="A0AAV9XLQ8"/>
<evidence type="ECO:0000313" key="3">
    <source>
        <dbReference type="Proteomes" id="UP001365542"/>
    </source>
</evidence>
<keyword evidence="3" id="KW-1185">Reference proteome</keyword>
<feature type="signal peptide" evidence="1">
    <location>
        <begin position="1"/>
        <end position="17"/>
    </location>
</feature>
<organism evidence="2 3">
    <name type="scientific">Orbilia ellipsospora</name>
    <dbReference type="NCBI Taxonomy" id="2528407"/>
    <lineage>
        <taxon>Eukaryota</taxon>
        <taxon>Fungi</taxon>
        <taxon>Dikarya</taxon>
        <taxon>Ascomycota</taxon>
        <taxon>Pezizomycotina</taxon>
        <taxon>Orbiliomycetes</taxon>
        <taxon>Orbiliales</taxon>
        <taxon>Orbiliaceae</taxon>
        <taxon>Orbilia</taxon>
    </lineage>
</organism>
<evidence type="ECO:0000313" key="2">
    <source>
        <dbReference type="EMBL" id="KAK6542481.1"/>
    </source>
</evidence>